<comment type="caution">
    <text evidence="2">The sequence shown here is derived from an EMBL/GenBank/DDBJ whole genome shotgun (WGS) entry which is preliminary data.</text>
</comment>
<dbReference type="EMBL" id="JJOA01000005">
    <property type="protein sequence ID" value="KEA60558.1"/>
    <property type="molecule type" value="Genomic_DNA"/>
</dbReference>
<gene>
    <name evidence="2" type="ORF">DT99_05825</name>
</gene>
<feature type="signal peptide" evidence="1">
    <location>
        <begin position="1"/>
        <end position="29"/>
    </location>
</feature>
<keyword evidence="1" id="KW-0732">Signal</keyword>
<evidence type="ECO:0000256" key="1">
    <source>
        <dbReference type="SAM" id="SignalP"/>
    </source>
</evidence>
<dbReference type="AlphaFoldDB" id="A0A071MIQ5"/>
<proteinExistence type="predicted"/>
<organism evidence="2">
    <name type="scientific">Burkholderia cenocepacia</name>
    <dbReference type="NCBI Taxonomy" id="95486"/>
    <lineage>
        <taxon>Bacteria</taxon>
        <taxon>Pseudomonadati</taxon>
        <taxon>Pseudomonadota</taxon>
        <taxon>Betaproteobacteria</taxon>
        <taxon>Burkholderiales</taxon>
        <taxon>Burkholderiaceae</taxon>
        <taxon>Burkholderia</taxon>
        <taxon>Burkholderia cepacia complex</taxon>
    </lineage>
</organism>
<evidence type="ECO:0000313" key="2">
    <source>
        <dbReference type="EMBL" id="KEA60558.1"/>
    </source>
</evidence>
<accession>A0A071MIQ5</accession>
<name>A0A071MIQ5_9BURK</name>
<sequence length="101" mass="10258">MKESRTMSATGRIKYAVLALAGVAALARAAEPSIPLRVSLTIPETCTIAPAVQPGVDADMPSVSCAHGTPFQVSHVSVAGARTTPPRSVGAGAPAAWTVMF</sequence>
<protein>
    <recommendedName>
        <fullName evidence="3">Lipoprotein</fullName>
    </recommendedName>
</protein>
<reference evidence="2" key="1">
    <citation type="submission" date="2014-04" db="EMBL/GenBank/DDBJ databases">
        <title>In planta biocontrol of soil-borne Fusarium wilt of banana through a plant endophytic bacterium, Burkholderia cenocepacia 869T2.</title>
        <authorList>
            <person name="Ho Y.-N."/>
            <person name="Chiang H.-M."/>
            <person name="Chao C.-P."/>
            <person name="Su C.-C."/>
            <person name="Hsu H.-F."/>
            <person name="Guo C.-T."/>
            <person name="Hsieh J.-L."/>
            <person name="Huang C.-C."/>
        </authorList>
    </citation>
    <scope>NUCLEOTIDE SEQUENCE [LARGE SCALE GENOMIC DNA]</scope>
    <source>
        <strain evidence="2">869T2</strain>
    </source>
</reference>
<evidence type="ECO:0008006" key="3">
    <source>
        <dbReference type="Google" id="ProtNLM"/>
    </source>
</evidence>
<feature type="chain" id="PRO_5001680174" description="Lipoprotein" evidence="1">
    <location>
        <begin position="30"/>
        <end position="101"/>
    </location>
</feature>